<evidence type="ECO:0000313" key="3">
    <source>
        <dbReference type="Proteomes" id="UP000216308"/>
    </source>
</evidence>
<keyword evidence="3" id="KW-1185">Reference proteome</keyword>
<evidence type="ECO:0000313" key="2">
    <source>
        <dbReference type="EMBL" id="OYR53545.1"/>
    </source>
</evidence>
<accession>A0A256IAG1</accession>
<gene>
    <name evidence="2" type="ORF">DJ70_16140</name>
</gene>
<sequence>MVPADDGASPAPIDRSVLARIRSRFSGSRLTESAEIVEDGNSHLRIDLSDEYYPSDASARIEIRWYRNDDFSVHYREDRRDGTWACRWDRHPNVHNTRSHFHPPPDAATPDARDAQWPNDHRDVCRLVADRLEERIETLWERR</sequence>
<evidence type="ECO:0000256" key="1">
    <source>
        <dbReference type="SAM" id="MobiDB-lite"/>
    </source>
</evidence>
<feature type="region of interest" description="Disordered" evidence="1">
    <location>
        <begin position="95"/>
        <end position="117"/>
    </location>
</feature>
<dbReference type="AlphaFoldDB" id="A0A256IAG1"/>
<name>A0A256IAG1_9EURY</name>
<dbReference type="Pfam" id="PF20126">
    <property type="entry name" value="TumE"/>
    <property type="match status" value="1"/>
</dbReference>
<organism evidence="2 3">
    <name type="scientific">Halorubrum halodurans</name>
    <dbReference type="NCBI Taxonomy" id="1383851"/>
    <lineage>
        <taxon>Archaea</taxon>
        <taxon>Methanobacteriati</taxon>
        <taxon>Methanobacteriota</taxon>
        <taxon>Stenosarchaea group</taxon>
        <taxon>Halobacteria</taxon>
        <taxon>Halobacteriales</taxon>
        <taxon>Haloferacaceae</taxon>
        <taxon>Halorubrum</taxon>
    </lineage>
</organism>
<proteinExistence type="predicted"/>
<dbReference type="InterPro" id="IPR045397">
    <property type="entry name" value="TumE-like"/>
</dbReference>
<dbReference type="Proteomes" id="UP000216308">
    <property type="component" value="Unassembled WGS sequence"/>
</dbReference>
<comment type="caution">
    <text evidence="2">The sequence shown here is derived from an EMBL/GenBank/DDBJ whole genome shotgun (WGS) entry which is preliminary data.</text>
</comment>
<protein>
    <submittedName>
        <fullName evidence="2">Uncharacterized protein</fullName>
    </submittedName>
</protein>
<dbReference type="EMBL" id="NHPJ01000141">
    <property type="protein sequence ID" value="OYR53545.1"/>
    <property type="molecule type" value="Genomic_DNA"/>
</dbReference>
<reference evidence="2 3" key="1">
    <citation type="journal article" date="2014" name="Front. Microbiol.">
        <title>Population and genomic analysis of the genus Halorubrum.</title>
        <authorList>
            <person name="Fullmer M.S."/>
            <person name="Soucy S.M."/>
            <person name="Swithers K.S."/>
            <person name="Makkay A.M."/>
            <person name="Wheeler R."/>
            <person name="Ventosa A."/>
            <person name="Gogarten J.P."/>
            <person name="Papke R.T."/>
        </authorList>
    </citation>
    <scope>NUCLEOTIDE SEQUENCE [LARGE SCALE GENOMIC DNA]</scope>
    <source>
        <strain evidence="2 3">Cb34</strain>
    </source>
</reference>